<dbReference type="AlphaFoldDB" id="A0AAD7ZT74"/>
<reference evidence="1" key="2">
    <citation type="submission" date="2023-05" db="EMBL/GenBank/DDBJ databases">
        <authorList>
            <person name="Fouks B."/>
        </authorList>
    </citation>
    <scope>NUCLEOTIDE SEQUENCE</scope>
    <source>
        <strain evidence="1">Stay&amp;Tobe</strain>
        <tissue evidence="1">Testes</tissue>
    </source>
</reference>
<evidence type="ECO:0000313" key="2">
    <source>
        <dbReference type="Proteomes" id="UP001233999"/>
    </source>
</evidence>
<evidence type="ECO:0000313" key="1">
    <source>
        <dbReference type="EMBL" id="KAJ9586021.1"/>
    </source>
</evidence>
<dbReference type="EMBL" id="JASPKZ010007223">
    <property type="protein sequence ID" value="KAJ9586021.1"/>
    <property type="molecule type" value="Genomic_DNA"/>
</dbReference>
<dbReference type="Proteomes" id="UP001233999">
    <property type="component" value="Unassembled WGS sequence"/>
</dbReference>
<proteinExistence type="predicted"/>
<feature type="non-terminal residue" evidence="1">
    <location>
        <position position="112"/>
    </location>
</feature>
<accession>A0AAD7ZT74</accession>
<keyword evidence="2" id="KW-1185">Reference proteome</keyword>
<gene>
    <name evidence="1" type="ORF">L9F63_020318</name>
</gene>
<feature type="non-terminal residue" evidence="1">
    <location>
        <position position="1"/>
    </location>
</feature>
<comment type="caution">
    <text evidence="1">The sequence shown here is derived from an EMBL/GenBank/DDBJ whole genome shotgun (WGS) entry which is preliminary data.</text>
</comment>
<sequence length="112" mass="12721">APGSALGKFVDVGILQLTNVGSDLSLNRLNSCDENLEKILSWIPLSKKKTAKKQHNTGRQEATDDGDKLQNCSIEEKGYEEYTIILIKDHQNINQCQFEQSCYKTQKSFKYH</sequence>
<organism evidence="1 2">
    <name type="scientific">Diploptera punctata</name>
    <name type="common">Pacific beetle cockroach</name>
    <dbReference type="NCBI Taxonomy" id="6984"/>
    <lineage>
        <taxon>Eukaryota</taxon>
        <taxon>Metazoa</taxon>
        <taxon>Ecdysozoa</taxon>
        <taxon>Arthropoda</taxon>
        <taxon>Hexapoda</taxon>
        <taxon>Insecta</taxon>
        <taxon>Pterygota</taxon>
        <taxon>Neoptera</taxon>
        <taxon>Polyneoptera</taxon>
        <taxon>Dictyoptera</taxon>
        <taxon>Blattodea</taxon>
        <taxon>Blaberoidea</taxon>
        <taxon>Blaberidae</taxon>
        <taxon>Diplopterinae</taxon>
        <taxon>Diploptera</taxon>
    </lineage>
</organism>
<reference evidence="1" key="1">
    <citation type="journal article" date="2023" name="IScience">
        <title>Live-bearing cockroach genome reveals convergent evolutionary mechanisms linked to viviparity in insects and beyond.</title>
        <authorList>
            <person name="Fouks B."/>
            <person name="Harrison M.C."/>
            <person name="Mikhailova A.A."/>
            <person name="Marchal E."/>
            <person name="English S."/>
            <person name="Carruthers M."/>
            <person name="Jennings E.C."/>
            <person name="Chiamaka E.L."/>
            <person name="Frigard R.A."/>
            <person name="Pippel M."/>
            <person name="Attardo G.M."/>
            <person name="Benoit J.B."/>
            <person name="Bornberg-Bauer E."/>
            <person name="Tobe S.S."/>
        </authorList>
    </citation>
    <scope>NUCLEOTIDE SEQUENCE</scope>
    <source>
        <strain evidence="1">Stay&amp;Tobe</strain>
    </source>
</reference>
<protein>
    <submittedName>
        <fullName evidence="1">Uncharacterized protein</fullName>
    </submittedName>
</protein>
<name>A0AAD7ZT74_DIPPU</name>